<dbReference type="Proteomes" id="UP000069205">
    <property type="component" value="Chromosome"/>
</dbReference>
<name>A0A0K2GI46_NITMO</name>
<dbReference type="SUPFAM" id="SSF69118">
    <property type="entry name" value="AhpD-like"/>
    <property type="match status" value="1"/>
</dbReference>
<sequence length="190" mass="21172">MACTEVPMTRVIRWFLERRLRAVERAQGISLAYLRGMLRVSPPHFLAFMEIMPLARFRRALPPEAYHLARIVTARHEDCGTWMTMEVHLATRAGVSAALIHTILDEAPCALPPDLAEVYFFTQAVATGSGEEDLWREAIFRRYGDVGGVELSMAIAVSRLFPTVTHAMGCAAPCVPSNTQFEALGRNRQG</sequence>
<gene>
    <name evidence="1" type="ORF">NITMOv2_4266</name>
</gene>
<dbReference type="InterPro" id="IPR029032">
    <property type="entry name" value="AhpD-like"/>
</dbReference>
<dbReference type="Gene3D" id="1.20.1290.10">
    <property type="entry name" value="AhpD-like"/>
    <property type="match status" value="1"/>
</dbReference>
<dbReference type="STRING" id="42253.NITMOv2_4266"/>
<organism evidence="1 2">
    <name type="scientific">Nitrospira moscoviensis</name>
    <dbReference type="NCBI Taxonomy" id="42253"/>
    <lineage>
        <taxon>Bacteria</taxon>
        <taxon>Pseudomonadati</taxon>
        <taxon>Nitrospirota</taxon>
        <taxon>Nitrospiria</taxon>
        <taxon>Nitrospirales</taxon>
        <taxon>Nitrospiraceae</taxon>
        <taxon>Nitrospira</taxon>
    </lineage>
</organism>
<evidence type="ECO:0000313" key="2">
    <source>
        <dbReference type="Proteomes" id="UP000069205"/>
    </source>
</evidence>
<proteinExistence type="predicted"/>
<reference evidence="1 2" key="1">
    <citation type="journal article" date="2015" name="Proc. Natl. Acad. Sci. U.S.A.">
        <title>Expanded metabolic versatility of ubiquitous nitrite-oxidizing bacteria from the genus Nitrospira.</title>
        <authorList>
            <person name="Koch H."/>
            <person name="Lucker S."/>
            <person name="Albertsen M."/>
            <person name="Kitzinger K."/>
            <person name="Herbold C."/>
            <person name="Spieck E."/>
            <person name="Nielsen P.H."/>
            <person name="Wagner M."/>
            <person name="Daims H."/>
        </authorList>
    </citation>
    <scope>NUCLEOTIDE SEQUENCE [LARGE SCALE GENOMIC DNA]</scope>
    <source>
        <strain evidence="1 2">NSP M-1</strain>
    </source>
</reference>
<dbReference type="AlphaFoldDB" id="A0A0K2GI46"/>
<accession>A0A0K2GI46</accession>
<dbReference type="PATRIC" id="fig|42253.5.peg.4209"/>
<dbReference type="KEGG" id="nmv:NITMOv2_4266"/>
<dbReference type="EMBL" id="CP011801">
    <property type="protein sequence ID" value="ALA60643.1"/>
    <property type="molecule type" value="Genomic_DNA"/>
</dbReference>
<protein>
    <recommendedName>
        <fullName evidence="3">Carboxymuconolactone decarboxylase-like domain-containing protein</fullName>
    </recommendedName>
</protein>
<keyword evidence="2" id="KW-1185">Reference proteome</keyword>
<evidence type="ECO:0008006" key="3">
    <source>
        <dbReference type="Google" id="ProtNLM"/>
    </source>
</evidence>
<evidence type="ECO:0000313" key="1">
    <source>
        <dbReference type="EMBL" id="ALA60643.1"/>
    </source>
</evidence>